<feature type="compositionally biased region" description="Polar residues" evidence="1">
    <location>
        <begin position="358"/>
        <end position="367"/>
    </location>
</feature>
<feature type="region of interest" description="Disordered" evidence="1">
    <location>
        <begin position="322"/>
        <end position="409"/>
    </location>
</feature>
<dbReference type="PANTHER" id="PTHR40625">
    <property type="entry name" value="GTP-BINDING PROTEIN ESDC-RELATED"/>
    <property type="match status" value="1"/>
</dbReference>
<sequence length="487" mass="53818">MFRFRRLGSSETHPSVQTVSLVGSWDNFSTHHPMERDARRDRGQWRGCHSFKGIVCDGDRPGTSSRNGGLKMGQPYYYYYELDGTHETHDTSLPSTSACPYLPGQTVNVMVVPDEQSDRKRSASLGSIRYEDFMTMDPGDKFSAPRRAPPPPAIPDFLGPRYRLPTAHTPSLRRRRSDRSLSPGNPNSWWSPRKLFARKHSTSSVQSDAASVSETSISEEQRSSLVSSSSQSPPSRSMSPESLRRFLCDETPVATDAESTNQLALSIPDDIAEEEDDDEFVMASAASEYGPKTILSPPPISRHKSCNTLRRLPDNESSITLQAVQQGEPEFTRPRYPLPSTTFYYKPAPKHEEDETPTSRFSFSSDEGSVYDDDDEVDPLSPAGDNEIPSFSQSDAEEDDNDLDCLSPPINFGSKRAGINMGRESMEQSLAKAFEGYRLPRSSMDGNSKLPSSASQNGEASVVNSPPLLALPIMDDFASDLKSAGLF</sequence>
<feature type="region of interest" description="Disordered" evidence="1">
    <location>
        <begin position="135"/>
        <end position="242"/>
    </location>
</feature>
<feature type="compositionally biased region" description="Acidic residues" evidence="1">
    <location>
        <begin position="369"/>
        <end position="378"/>
    </location>
</feature>
<reference evidence="2" key="1">
    <citation type="submission" date="2022-10" db="EMBL/GenBank/DDBJ databases">
        <title>Tapping the CABI collections for fungal endophytes: first genome assemblies for Collariella, Neodidymelliopsis, Ascochyta clinopodiicola, Didymella pomorum, Didymosphaeria variabile, Neocosmospora piperis and Neocucurbitaria cava.</title>
        <authorList>
            <person name="Hill R."/>
        </authorList>
    </citation>
    <scope>NUCLEOTIDE SEQUENCE</scope>
    <source>
        <strain evidence="2">IMI 355082</strain>
    </source>
</reference>
<feature type="compositionally biased region" description="Low complexity" evidence="1">
    <location>
        <begin position="223"/>
        <end position="241"/>
    </location>
</feature>
<accession>A0A9W8YXA8</accession>
<dbReference type="OrthoDB" id="5422351at2759"/>
<evidence type="ECO:0000256" key="1">
    <source>
        <dbReference type="SAM" id="MobiDB-lite"/>
    </source>
</evidence>
<dbReference type="AlphaFoldDB" id="A0A9W8YXA8"/>
<dbReference type="PANTHER" id="PTHR40625:SF1">
    <property type="entry name" value="AMP-ACTIVATED PROTEIN KINASE GLYCOGEN-BINDING DOMAIN-CONTAINING PROTEIN"/>
    <property type="match status" value="1"/>
</dbReference>
<organism evidence="2 3">
    <name type="scientific">Gnomoniopsis smithogilvyi</name>
    <dbReference type="NCBI Taxonomy" id="1191159"/>
    <lineage>
        <taxon>Eukaryota</taxon>
        <taxon>Fungi</taxon>
        <taxon>Dikarya</taxon>
        <taxon>Ascomycota</taxon>
        <taxon>Pezizomycotina</taxon>
        <taxon>Sordariomycetes</taxon>
        <taxon>Sordariomycetidae</taxon>
        <taxon>Diaporthales</taxon>
        <taxon>Gnomoniaceae</taxon>
        <taxon>Gnomoniopsis</taxon>
    </lineage>
</organism>
<comment type="caution">
    <text evidence="2">The sequence shown here is derived from an EMBL/GenBank/DDBJ whole genome shotgun (WGS) entry which is preliminary data.</text>
</comment>
<feature type="compositionally biased region" description="Polar residues" evidence="1">
    <location>
        <begin position="202"/>
        <end position="215"/>
    </location>
</feature>
<proteinExistence type="predicted"/>
<name>A0A9W8YXA8_9PEZI</name>
<keyword evidence="3" id="KW-1185">Reference proteome</keyword>
<protein>
    <submittedName>
        <fullName evidence="2">Uncharacterized protein</fullName>
    </submittedName>
</protein>
<gene>
    <name evidence="2" type="ORF">N0V93_005799</name>
</gene>
<feature type="region of interest" description="Disordered" evidence="1">
    <location>
        <begin position="438"/>
        <end position="462"/>
    </location>
</feature>
<dbReference type="Proteomes" id="UP001140453">
    <property type="component" value="Unassembled WGS sequence"/>
</dbReference>
<evidence type="ECO:0000313" key="2">
    <source>
        <dbReference type="EMBL" id="KAJ4392174.1"/>
    </source>
</evidence>
<dbReference type="EMBL" id="JAPEVB010000003">
    <property type="protein sequence ID" value="KAJ4392174.1"/>
    <property type="molecule type" value="Genomic_DNA"/>
</dbReference>
<feature type="compositionally biased region" description="Polar residues" evidence="1">
    <location>
        <begin position="444"/>
        <end position="462"/>
    </location>
</feature>
<evidence type="ECO:0000313" key="3">
    <source>
        <dbReference type="Proteomes" id="UP001140453"/>
    </source>
</evidence>